<evidence type="ECO:0000256" key="9">
    <source>
        <dbReference type="ARBA" id="ARBA00022619"/>
    </source>
</evidence>
<dbReference type="Gene3D" id="3.40.430.10">
    <property type="entry name" value="Dihydrofolate Reductase, subunit A"/>
    <property type="match status" value="1"/>
</dbReference>
<feature type="binding site" evidence="20">
    <location>
        <position position="140"/>
    </location>
    <ligand>
        <name>Zn(2+)</name>
        <dbReference type="ChEBI" id="CHEBI:29105"/>
        <note>catalytic</note>
    </ligand>
</feature>
<dbReference type="EC" id="3.5.4.26" evidence="6"/>
<proteinExistence type="inferred from homology"/>
<dbReference type="RefSeq" id="WP_200987838.1">
    <property type="nucleotide sequence ID" value="NZ_CP063311.1"/>
</dbReference>
<dbReference type="NCBIfam" id="TIGR00326">
    <property type="entry name" value="eubact_ribD"/>
    <property type="match status" value="1"/>
</dbReference>
<dbReference type="GO" id="GO:0008270">
    <property type="term" value="F:zinc ion binding"/>
    <property type="evidence" value="ECO:0007669"/>
    <property type="project" value="InterPro"/>
</dbReference>
<evidence type="ECO:0000259" key="21">
    <source>
        <dbReference type="PROSITE" id="PS51747"/>
    </source>
</evidence>
<evidence type="ECO:0000313" key="22">
    <source>
        <dbReference type="EMBL" id="QOV22204.1"/>
    </source>
</evidence>
<organism evidence="22 23">
    <name type="scientific">Anabaenopsis elenkinii CCIBt3563</name>
    <dbReference type="NCBI Taxonomy" id="2779889"/>
    <lineage>
        <taxon>Bacteria</taxon>
        <taxon>Bacillati</taxon>
        <taxon>Cyanobacteriota</taxon>
        <taxon>Cyanophyceae</taxon>
        <taxon>Nostocales</taxon>
        <taxon>Nodulariaceae</taxon>
        <taxon>Anabaenopsis</taxon>
    </lineage>
</organism>
<comment type="cofactor">
    <cofactor evidence="20">
        <name>Zn(2+)</name>
        <dbReference type="ChEBI" id="CHEBI:29105"/>
    </cofactor>
    <text evidence="20">Binds 1 zinc ion.</text>
</comment>
<evidence type="ECO:0000256" key="17">
    <source>
        <dbReference type="ARBA" id="ARBA00049886"/>
    </source>
</evidence>
<evidence type="ECO:0000256" key="4">
    <source>
        <dbReference type="ARBA" id="ARBA00005259"/>
    </source>
</evidence>
<gene>
    <name evidence="22" type="primary">ribD</name>
    <name evidence="22" type="ORF">IM676_16180</name>
</gene>
<evidence type="ECO:0000256" key="7">
    <source>
        <dbReference type="ARBA" id="ARBA00013173"/>
    </source>
</evidence>
<dbReference type="FunFam" id="3.40.140.10:FF:000025">
    <property type="entry name" value="Riboflavin biosynthesis protein RibD"/>
    <property type="match status" value="1"/>
</dbReference>
<dbReference type="Pfam" id="PF00383">
    <property type="entry name" value="dCMP_cyt_deam_1"/>
    <property type="match status" value="1"/>
</dbReference>
<dbReference type="EMBL" id="CP063311">
    <property type="protein sequence ID" value="QOV22204.1"/>
    <property type="molecule type" value="Genomic_DNA"/>
</dbReference>
<feature type="binding site" evidence="19">
    <location>
        <position position="252"/>
    </location>
    <ligand>
        <name>NADP(+)</name>
        <dbReference type="ChEBI" id="CHEBI:58349"/>
    </ligand>
</feature>
<dbReference type="GO" id="GO:0009231">
    <property type="term" value="P:riboflavin biosynthetic process"/>
    <property type="evidence" value="ECO:0007669"/>
    <property type="project" value="UniProtKB-UniPathway"/>
</dbReference>
<keyword evidence="23" id="KW-1185">Reference proteome</keyword>
<keyword evidence="14 22" id="KW-0560">Oxidoreductase</keyword>
<dbReference type="EC" id="1.1.1.193" evidence="7"/>
<name>A0A7S6RC28_9CYAN</name>
<evidence type="ECO:0000256" key="5">
    <source>
        <dbReference type="ARBA" id="ARBA00007417"/>
    </source>
</evidence>
<feature type="binding site" evidence="19">
    <location>
        <position position="260"/>
    </location>
    <ligand>
        <name>substrate</name>
    </ligand>
</feature>
<feature type="active site" description="Proton donor" evidence="18">
    <location>
        <position position="100"/>
    </location>
</feature>
<keyword evidence="11 22" id="KW-0378">Hydrolase</keyword>
<dbReference type="PIRSF" id="PIRSF006769">
    <property type="entry name" value="RibD"/>
    <property type="match status" value="1"/>
</dbReference>
<feature type="binding site" evidence="19">
    <location>
        <position position="224"/>
    </location>
    <ligand>
        <name>substrate</name>
    </ligand>
</feature>
<evidence type="ECO:0000256" key="2">
    <source>
        <dbReference type="ARBA" id="ARBA00004882"/>
    </source>
</evidence>
<dbReference type="KEGG" id="aee:IM676_16180"/>
<dbReference type="InterPro" id="IPR016192">
    <property type="entry name" value="APOBEC/CMP_deaminase_Zn-bd"/>
</dbReference>
<comment type="similarity">
    <text evidence="4">In the N-terminal section; belongs to the cytidine and deoxycytidylate deaminase family.</text>
</comment>
<feature type="binding site" evidence="19">
    <location>
        <position position="344"/>
    </location>
    <ligand>
        <name>substrate</name>
    </ligand>
</feature>
<dbReference type="GO" id="GO:0050661">
    <property type="term" value="F:NADP binding"/>
    <property type="evidence" value="ECO:0007669"/>
    <property type="project" value="InterPro"/>
</dbReference>
<feature type="binding site" evidence="20">
    <location>
        <position position="98"/>
    </location>
    <ligand>
        <name>Zn(2+)</name>
        <dbReference type="ChEBI" id="CHEBI:29105"/>
        <note>catalytic</note>
    </ligand>
</feature>
<evidence type="ECO:0000256" key="11">
    <source>
        <dbReference type="ARBA" id="ARBA00022801"/>
    </source>
</evidence>
<evidence type="ECO:0000256" key="3">
    <source>
        <dbReference type="ARBA" id="ARBA00004910"/>
    </source>
</evidence>
<comment type="function">
    <text evidence="1">Converts 2,5-diamino-6-(ribosylamino)-4(3h)-pyrimidinone 5'-phosphate into 5-amino-6-(ribosylamino)-2,4(1h,3h)-pyrimidinedione 5'-phosphate.</text>
</comment>
<evidence type="ECO:0000256" key="16">
    <source>
        <dbReference type="ARBA" id="ARBA00049861"/>
    </source>
</evidence>
<feature type="binding site" evidence="19">
    <location>
        <position position="240"/>
    </location>
    <ligand>
        <name>substrate</name>
    </ligand>
</feature>
<keyword evidence="13 19" id="KW-0521">NADP</keyword>
<comment type="catalytic activity">
    <reaction evidence="16">
        <text>5-amino-6-(5-phospho-D-ribitylamino)uracil + NADP(+) = 5-amino-6-(5-phospho-D-ribosylamino)uracil + NADPH + H(+)</text>
        <dbReference type="Rhea" id="RHEA:17845"/>
        <dbReference type="ChEBI" id="CHEBI:15378"/>
        <dbReference type="ChEBI" id="CHEBI:57783"/>
        <dbReference type="ChEBI" id="CHEBI:58349"/>
        <dbReference type="ChEBI" id="CHEBI:58421"/>
        <dbReference type="ChEBI" id="CHEBI:58453"/>
        <dbReference type="EC" id="1.1.1.193"/>
    </reaction>
</comment>
<dbReference type="NCBIfam" id="TIGR00227">
    <property type="entry name" value="ribD_Cterm"/>
    <property type="match status" value="1"/>
</dbReference>
<dbReference type="GO" id="GO:0008703">
    <property type="term" value="F:5-amino-6-(5-phosphoribosylamino)uracil reductase activity"/>
    <property type="evidence" value="ECO:0007669"/>
    <property type="project" value="UniProtKB-EC"/>
</dbReference>
<dbReference type="PANTHER" id="PTHR38011">
    <property type="entry name" value="DIHYDROFOLATE REDUCTASE FAMILY PROTEIN (AFU_ORTHOLOGUE AFUA_8G06820)"/>
    <property type="match status" value="1"/>
</dbReference>
<evidence type="ECO:0000256" key="18">
    <source>
        <dbReference type="PIRSR" id="PIRSR006769-1"/>
    </source>
</evidence>
<feature type="binding site" evidence="19">
    <location>
        <position position="256"/>
    </location>
    <ligand>
        <name>NADP(+)</name>
        <dbReference type="ChEBI" id="CHEBI:58349"/>
    </ligand>
</feature>
<comment type="pathway">
    <text evidence="2">Cofactor biosynthesis; riboflavin biosynthesis; 5-amino-6-(D-ribitylamino)uracil from GTP: step 2/4.</text>
</comment>
<feature type="binding site" evidence="19">
    <location>
        <position position="210"/>
    </location>
    <ligand>
        <name>NADP(+)</name>
        <dbReference type="ChEBI" id="CHEBI:58349"/>
    </ligand>
</feature>
<dbReference type="InterPro" id="IPR024072">
    <property type="entry name" value="DHFR-like_dom_sf"/>
</dbReference>
<dbReference type="InterPro" id="IPR002734">
    <property type="entry name" value="RibDG_C"/>
</dbReference>
<dbReference type="SUPFAM" id="SSF53597">
    <property type="entry name" value="Dihydrofolate reductase-like"/>
    <property type="match status" value="1"/>
</dbReference>
<dbReference type="InterPro" id="IPR050765">
    <property type="entry name" value="Riboflavin_Biosynth_HTPR"/>
</dbReference>
<feature type="binding site" evidence="20">
    <location>
        <position position="131"/>
    </location>
    <ligand>
        <name>Zn(2+)</name>
        <dbReference type="ChEBI" id="CHEBI:29105"/>
        <note>catalytic</note>
    </ligand>
</feature>
<dbReference type="Proteomes" id="UP000593846">
    <property type="component" value="Chromosome"/>
</dbReference>
<keyword evidence="12 20" id="KW-0862">Zinc</keyword>
<evidence type="ECO:0000256" key="20">
    <source>
        <dbReference type="PIRSR" id="PIRSR006769-3"/>
    </source>
</evidence>
<evidence type="ECO:0000256" key="1">
    <source>
        <dbReference type="ARBA" id="ARBA00002151"/>
    </source>
</evidence>
<accession>A0A7S6RC28</accession>
<evidence type="ECO:0000256" key="8">
    <source>
        <dbReference type="ARBA" id="ARBA00019930"/>
    </source>
</evidence>
<protein>
    <recommendedName>
        <fullName evidence="8">Riboflavin biosynthesis protein RibD</fullName>
        <ecNumber evidence="7">1.1.1.193</ecNumber>
        <ecNumber evidence="6">3.5.4.26</ecNumber>
    </recommendedName>
</protein>
<dbReference type="InterPro" id="IPR002125">
    <property type="entry name" value="CMP_dCMP_dom"/>
</dbReference>
<keyword evidence="15" id="KW-0511">Multifunctional enzyme</keyword>
<comment type="catalytic activity">
    <reaction evidence="17">
        <text>2,5-diamino-6-hydroxy-4-(5-phosphoribosylamino)-pyrimidine + H2O + H(+) = 5-amino-6-(5-phospho-D-ribosylamino)uracil + NH4(+)</text>
        <dbReference type="Rhea" id="RHEA:21868"/>
        <dbReference type="ChEBI" id="CHEBI:15377"/>
        <dbReference type="ChEBI" id="CHEBI:15378"/>
        <dbReference type="ChEBI" id="CHEBI:28938"/>
        <dbReference type="ChEBI" id="CHEBI:58453"/>
        <dbReference type="ChEBI" id="CHEBI:58614"/>
        <dbReference type="EC" id="3.5.4.26"/>
    </reaction>
</comment>
<evidence type="ECO:0000313" key="23">
    <source>
        <dbReference type="Proteomes" id="UP000593846"/>
    </source>
</evidence>
<dbReference type="InterPro" id="IPR016193">
    <property type="entry name" value="Cytidine_deaminase-like"/>
</dbReference>
<keyword evidence="9" id="KW-0686">Riboflavin biosynthesis</keyword>
<dbReference type="InterPro" id="IPR011549">
    <property type="entry name" value="RibD_C"/>
</dbReference>
<dbReference type="SUPFAM" id="SSF53927">
    <property type="entry name" value="Cytidine deaminase-like"/>
    <property type="match status" value="1"/>
</dbReference>
<feature type="domain" description="CMP/dCMP-type deaminase" evidence="21">
    <location>
        <begin position="49"/>
        <end position="179"/>
    </location>
</feature>
<keyword evidence="10 20" id="KW-0479">Metal-binding</keyword>
<dbReference type="PROSITE" id="PS51747">
    <property type="entry name" value="CYT_DCMP_DEAMINASES_2"/>
    <property type="match status" value="1"/>
</dbReference>
<dbReference type="PROSITE" id="PS00903">
    <property type="entry name" value="CYT_DCMP_DEAMINASES_1"/>
    <property type="match status" value="1"/>
</dbReference>
<evidence type="ECO:0000256" key="10">
    <source>
        <dbReference type="ARBA" id="ARBA00022723"/>
    </source>
</evidence>
<dbReference type="InterPro" id="IPR004794">
    <property type="entry name" value="Eubact_RibD"/>
</dbReference>
<evidence type="ECO:0000256" key="12">
    <source>
        <dbReference type="ARBA" id="ARBA00022833"/>
    </source>
</evidence>
<evidence type="ECO:0000256" key="6">
    <source>
        <dbReference type="ARBA" id="ARBA00012766"/>
    </source>
</evidence>
<evidence type="ECO:0000256" key="13">
    <source>
        <dbReference type="ARBA" id="ARBA00022857"/>
    </source>
</evidence>
<dbReference type="GO" id="GO:0008835">
    <property type="term" value="F:diaminohydroxyphosphoribosylaminopyrimidine deaminase activity"/>
    <property type="evidence" value="ECO:0007669"/>
    <property type="project" value="UniProtKB-EC"/>
</dbReference>
<comment type="similarity">
    <text evidence="5">In the C-terminal section; belongs to the HTP reductase family.</text>
</comment>
<dbReference type="PANTHER" id="PTHR38011:SF7">
    <property type="entry name" value="2,5-DIAMINO-6-RIBOSYLAMINO-4(3H)-PYRIMIDINONE 5'-PHOSPHATE REDUCTASE"/>
    <property type="match status" value="1"/>
</dbReference>
<dbReference type="CDD" id="cd01284">
    <property type="entry name" value="Riboflavin_deaminase-reductase"/>
    <property type="match status" value="1"/>
</dbReference>
<reference evidence="23" key="1">
    <citation type="submission" date="2020-10" db="EMBL/GenBank/DDBJ databases">
        <title>Genome-based taxonomic classification of the species Anabaenopsis elenkinii.</title>
        <authorList>
            <person name="Delbaje E."/>
            <person name="Andreote A.P.D."/>
            <person name="Pellegrinetti T.A."/>
            <person name="Cruz R.B."/>
            <person name="Branco L.H.Z."/>
            <person name="Fiore M.F."/>
        </authorList>
    </citation>
    <scope>NUCLEOTIDE SEQUENCE [LARGE SCALE GENOMIC DNA]</scope>
    <source>
        <strain evidence="23">CCIBt3563</strain>
    </source>
</reference>
<evidence type="ECO:0000256" key="15">
    <source>
        <dbReference type="ARBA" id="ARBA00023268"/>
    </source>
</evidence>
<dbReference type="Gene3D" id="3.40.140.10">
    <property type="entry name" value="Cytidine Deaminase, domain 2"/>
    <property type="match status" value="1"/>
</dbReference>
<sequence>MDNSRETYPIVSLPHNHQENGLILPTEKSAEARSPVELNSPEKARIGSDFDRAMMQRCLALARRALGRTSPNPLVGAVVVKNGNIVGEGFHPGAGQPHAEVFALNAAGFGTESTQENQACGATVYVNLEPCNHYGRTPPCSEALIAAGVAKVVVGIVDPNPLVGGGGIARLRAAGVQVVVGVEAEACYQINEAFIHRILYKQPLGILKYAMTLDGKIATSSGHSAWVTNQDARSQVHQLRASCDAIIVGGNTVRKDNPYLTSHQVAAHNPLRVVMSRQLNLPQDAHLWDTAEAQTLVLTEMGSSPDFQDFLRQKGVEVVELASLTPHCVMKHLYDRGFCSVLWECGGTLAASAIAEGAVQKILAFIAPKIIGGSHAPTPVGDLGLMMMNAAVNLERVSWRVVGSDCLVEGYLPQKTHS</sequence>
<feature type="binding site" evidence="19">
    <location>
        <position position="226"/>
    </location>
    <ligand>
        <name>NADP(+)</name>
        <dbReference type="ChEBI" id="CHEBI:58349"/>
    </ligand>
</feature>
<evidence type="ECO:0000256" key="14">
    <source>
        <dbReference type="ARBA" id="ARBA00023002"/>
    </source>
</evidence>
<dbReference type="Pfam" id="PF01872">
    <property type="entry name" value="RibD_C"/>
    <property type="match status" value="1"/>
</dbReference>
<evidence type="ECO:0000256" key="19">
    <source>
        <dbReference type="PIRSR" id="PIRSR006769-2"/>
    </source>
</evidence>
<dbReference type="UniPathway" id="UPA00275">
    <property type="reaction ID" value="UER00401"/>
</dbReference>
<comment type="pathway">
    <text evidence="3">Cofactor biosynthesis; riboflavin biosynthesis; 5-amino-6-(D-ribitylamino)uracil from GTP: step 3/4.</text>
</comment>
<dbReference type="AlphaFoldDB" id="A0A7S6RC28"/>
<feature type="binding site" evidence="19">
    <location>
        <begin position="346"/>
        <end position="352"/>
    </location>
    <ligand>
        <name>NADP(+)</name>
        <dbReference type="ChEBI" id="CHEBI:58349"/>
    </ligand>
</feature>